<comment type="caution">
    <text evidence="1">The sequence shown here is derived from an EMBL/GenBank/DDBJ whole genome shotgun (WGS) entry which is preliminary data.</text>
</comment>
<dbReference type="EMBL" id="JAMZEC010000001">
    <property type="protein sequence ID" value="MCP2351783.1"/>
    <property type="molecule type" value="Genomic_DNA"/>
</dbReference>
<protein>
    <submittedName>
        <fullName evidence="1">Uncharacterized protein</fullName>
    </submittedName>
</protein>
<dbReference type="RefSeq" id="WP_253778406.1">
    <property type="nucleotide sequence ID" value="NZ_BAAAVE010000011.1"/>
</dbReference>
<organism evidence="1 2">
    <name type="scientific">Nonomuraea roseoviolacea subsp. carminata</name>
    <dbReference type="NCBI Taxonomy" id="160689"/>
    <lineage>
        <taxon>Bacteria</taxon>
        <taxon>Bacillati</taxon>
        <taxon>Actinomycetota</taxon>
        <taxon>Actinomycetes</taxon>
        <taxon>Streptosporangiales</taxon>
        <taxon>Streptosporangiaceae</taxon>
        <taxon>Nonomuraea</taxon>
    </lineage>
</organism>
<dbReference type="Proteomes" id="UP001320766">
    <property type="component" value="Unassembled WGS sequence"/>
</dbReference>
<accession>A0ABT1KCN7</accession>
<proteinExistence type="predicted"/>
<evidence type="ECO:0000313" key="2">
    <source>
        <dbReference type="Proteomes" id="UP001320766"/>
    </source>
</evidence>
<gene>
    <name evidence="1" type="ORF">HD595_007905</name>
</gene>
<evidence type="ECO:0000313" key="1">
    <source>
        <dbReference type="EMBL" id="MCP2351783.1"/>
    </source>
</evidence>
<sequence length="56" mass="5804">MTPGEVAGGRFTATDMNVRTGELTVTEGSDPIIELATLAPDGPTGTFVDRLGPIAW</sequence>
<name>A0ABT1KCN7_9ACTN</name>
<keyword evidence="2" id="KW-1185">Reference proteome</keyword>
<reference evidence="1 2" key="1">
    <citation type="submission" date="2022-06" db="EMBL/GenBank/DDBJ databases">
        <title>Sequencing the genomes of 1000 actinobacteria strains.</title>
        <authorList>
            <person name="Klenk H.-P."/>
        </authorList>
    </citation>
    <scope>NUCLEOTIDE SEQUENCE [LARGE SCALE GENOMIC DNA]</scope>
    <source>
        <strain evidence="1 2">DSM 44170</strain>
    </source>
</reference>